<dbReference type="GO" id="GO:0005829">
    <property type="term" value="C:cytosol"/>
    <property type="evidence" value="ECO:0007669"/>
    <property type="project" value="TreeGrafter"/>
</dbReference>
<dbReference type="InterPro" id="IPR023165">
    <property type="entry name" value="rRNA_Ade_diMease-like_C"/>
</dbReference>
<dbReference type="Gene3D" id="3.40.50.150">
    <property type="entry name" value="Vaccinia Virus protein VP39"/>
    <property type="match status" value="1"/>
</dbReference>
<reference evidence="8" key="1">
    <citation type="submission" date="2016-08" db="EMBL/GenBank/DDBJ databases">
        <authorList>
            <person name="Tokovenko B."/>
            <person name="Kalinowski J."/>
        </authorList>
    </citation>
    <scope>NUCLEOTIDE SEQUENCE [LARGE SCALE GENOMIC DNA]</scope>
    <source>
        <strain evidence="8">UTMC102</strain>
    </source>
</reference>
<dbReference type="CDD" id="cd02440">
    <property type="entry name" value="AdoMet_MTases"/>
    <property type="match status" value="1"/>
</dbReference>
<name>A0A1V3BYZ0_9ACTN</name>
<evidence type="ECO:0000313" key="8">
    <source>
        <dbReference type="Proteomes" id="UP000189004"/>
    </source>
</evidence>
<dbReference type="Gene3D" id="1.10.8.100">
    <property type="entry name" value="Ribosomal RNA adenine dimethylase-like, domain 2"/>
    <property type="match status" value="1"/>
</dbReference>
<evidence type="ECO:0000259" key="6">
    <source>
        <dbReference type="SMART" id="SM00650"/>
    </source>
</evidence>
<evidence type="ECO:0000256" key="3">
    <source>
        <dbReference type="ARBA" id="ARBA00022691"/>
    </source>
</evidence>
<dbReference type="GO" id="GO:0000179">
    <property type="term" value="F:rRNA (adenine-N6,N6-)-dimethyltransferase activity"/>
    <property type="evidence" value="ECO:0007669"/>
    <property type="project" value="UniProtKB-UniRule"/>
</dbReference>
<feature type="domain" description="Ribosomal RNA adenine methylase transferase N-terminal" evidence="6">
    <location>
        <begin position="29"/>
        <end position="194"/>
    </location>
</feature>
<dbReference type="AlphaFoldDB" id="A0A1V3BYZ0"/>
<dbReference type="NCBIfam" id="NF000499">
    <property type="entry name" value="Erm23S_rRNA_broad"/>
    <property type="match status" value="1"/>
</dbReference>
<comment type="similarity">
    <text evidence="5">Belongs to the class I-like SAM-binding methyltransferase superfamily. rRNA adenine N(6)-methyltransferase family.</text>
</comment>
<dbReference type="Proteomes" id="UP000189004">
    <property type="component" value="Unassembled WGS sequence"/>
</dbReference>
<dbReference type="STRING" id="501010.NOSIN_07970"/>
<keyword evidence="1 5" id="KW-0489">Methyltransferase</keyword>
<feature type="binding site" evidence="5">
    <location>
        <position position="49"/>
    </location>
    <ligand>
        <name>S-adenosyl-L-methionine</name>
        <dbReference type="ChEBI" id="CHEBI:59789"/>
    </ligand>
</feature>
<dbReference type="InterPro" id="IPR020596">
    <property type="entry name" value="rRNA_Ade_Mease_Trfase_CS"/>
</dbReference>
<feature type="binding site" evidence="5">
    <location>
        <position position="22"/>
    </location>
    <ligand>
        <name>S-adenosyl-L-methionine</name>
        <dbReference type="ChEBI" id="CHEBI:59789"/>
    </ligand>
</feature>
<evidence type="ECO:0000256" key="1">
    <source>
        <dbReference type="ARBA" id="ARBA00022603"/>
    </source>
</evidence>
<comment type="caution">
    <text evidence="7">The sequence shown here is derived from an EMBL/GenBank/DDBJ whole genome shotgun (WGS) entry which is preliminary data.</text>
</comment>
<feature type="binding site" evidence="5">
    <location>
        <position position="112"/>
    </location>
    <ligand>
        <name>S-adenosyl-L-methionine</name>
        <dbReference type="ChEBI" id="CHEBI:59789"/>
    </ligand>
</feature>
<dbReference type="PANTHER" id="PTHR11727">
    <property type="entry name" value="DIMETHYLADENOSINE TRANSFERASE"/>
    <property type="match status" value="1"/>
</dbReference>
<dbReference type="InterPro" id="IPR020598">
    <property type="entry name" value="rRNA_Ade_methylase_Trfase_N"/>
</dbReference>
<dbReference type="RefSeq" id="WP_077690132.1">
    <property type="nucleotide sequence ID" value="NZ_MCOK01000001.1"/>
</dbReference>
<feature type="binding site" evidence="5">
    <location>
        <position position="96"/>
    </location>
    <ligand>
        <name>S-adenosyl-L-methionine</name>
        <dbReference type="ChEBI" id="CHEBI:59789"/>
    </ligand>
</feature>
<sequence length="266" mass="29470">MARTVRSPRTGAGDDRRRLSQNFLADPAWAHRVVRTSGAGPEDLVVEVGPGDGAITRFLAPAVRRVLAYEVDPRLAERLSERYRDPATGVRVVRADFTRVRPPRGEFHVVGNIPYARTADIVRWCLAAHGLASATLVTQLEYARKRTGGFGRWSRLTVLTWPEWSWALAGRIDRRRFRPVPRVDAGLLVLRRRRTPLVAPERMNDYRRTVELGFGGAGGSLGASLRRAHPARRVDRALKRAGIAPGAPVGHVDPGQWLEVFGVLSG</sequence>
<evidence type="ECO:0000313" key="7">
    <source>
        <dbReference type="EMBL" id="OOC53744.1"/>
    </source>
</evidence>
<keyword evidence="3 5" id="KW-0949">S-adenosyl-L-methionine</keyword>
<keyword evidence="2 5" id="KW-0808">Transferase</keyword>
<dbReference type="SUPFAM" id="SSF53335">
    <property type="entry name" value="S-adenosyl-L-methionine-dependent methyltransferases"/>
    <property type="match status" value="1"/>
</dbReference>
<accession>A0A1V3BYZ0</accession>
<dbReference type="PROSITE" id="PS51689">
    <property type="entry name" value="SAM_RNA_A_N6_MT"/>
    <property type="match status" value="1"/>
</dbReference>
<protein>
    <submittedName>
        <fullName evidence="7">ErmE/ErmH/ErmO/ErmR family 23S rRNA (Adenine(2058)-N(6))-methyltransferase</fullName>
    </submittedName>
</protein>
<dbReference type="PANTHER" id="PTHR11727:SF7">
    <property type="entry name" value="DIMETHYLADENOSINE TRANSFERASE-RELATED"/>
    <property type="match status" value="1"/>
</dbReference>
<keyword evidence="8" id="KW-1185">Reference proteome</keyword>
<dbReference type="PROSITE" id="PS01131">
    <property type="entry name" value="RRNA_A_DIMETH"/>
    <property type="match status" value="1"/>
</dbReference>
<dbReference type="SMART" id="SM00650">
    <property type="entry name" value="rADc"/>
    <property type="match status" value="1"/>
</dbReference>
<feature type="binding site" evidence="5">
    <location>
        <position position="24"/>
    </location>
    <ligand>
        <name>S-adenosyl-L-methionine</name>
        <dbReference type="ChEBI" id="CHEBI:59789"/>
    </ligand>
</feature>
<dbReference type="NCBIfam" id="NF000337">
    <property type="entry name" value="erm_SHROVE"/>
    <property type="match status" value="1"/>
</dbReference>
<dbReference type="OrthoDB" id="3616874at2"/>
<gene>
    <name evidence="7" type="ORF">NOSIN_07970</name>
</gene>
<organism evidence="7 8">
    <name type="scientific">Nocardiopsis sinuspersici</name>
    <dbReference type="NCBI Taxonomy" id="501010"/>
    <lineage>
        <taxon>Bacteria</taxon>
        <taxon>Bacillati</taxon>
        <taxon>Actinomycetota</taxon>
        <taxon>Actinomycetes</taxon>
        <taxon>Streptosporangiales</taxon>
        <taxon>Nocardiopsidaceae</taxon>
        <taxon>Nocardiopsis</taxon>
    </lineage>
</organism>
<keyword evidence="4 5" id="KW-0694">RNA-binding</keyword>
<dbReference type="InterPro" id="IPR029063">
    <property type="entry name" value="SAM-dependent_MTases_sf"/>
</dbReference>
<proteinExistence type="inferred from homology"/>
<evidence type="ECO:0000256" key="2">
    <source>
        <dbReference type="ARBA" id="ARBA00022679"/>
    </source>
</evidence>
<dbReference type="EMBL" id="MCOK01000001">
    <property type="protein sequence ID" value="OOC53744.1"/>
    <property type="molecule type" value="Genomic_DNA"/>
</dbReference>
<dbReference type="Pfam" id="PF00398">
    <property type="entry name" value="RrnaAD"/>
    <property type="match status" value="1"/>
</dbReference>
<feature type="binding site" evidence="5">
    <location>
        <position position="70"/>
    </location>
    <ligand>
        <name>S-adenosyl-L-methionine</name>
        <dbReference type="ChEBI" id="CHEBI:59789"/>
    </ligand>
</feature>
<dbReference type="InterPro" id="IPR001737">
    <property type="entry name" value="KsgA/Erm"/>
</dbReference>
<evidence type="ECO:0000256" key="4">
    <source>
        <dbReference type="ARBA" id="ARBA00022884"/>
    </source>
</evidence>
<dbReference type="GO" id="GO:0003723">
    <property type="term" value="F:RNA binding"/>
    <property type="evidence" value="ECO:0007669"/>
    <property type="project" value="UniProtKB-UniRule"/>
</dbReference>
<evidence type="ECO:0000256" key="5">
    <source>
        <dbReference type="PROSITE-ProRule" id="PRU01026"/>
    </source>
</evidence>